<reference evidence="2" key="1">
    <citation type="journal article" date="2019" name="Int. J. Syst. Evol. Microbiol.">
        <title>The Global Catalogue of Microorganisms (GCM) 10K type strain sequencing project: providing services to taxonomists for standard genome sequencing and annotation.</title>
        <authorList>
            <consortium name="The Broad Institute Genomics Platform"/>
            <consortium name="The Broad Institute Genome Sequencing Center for Infectious Disease"/>
            <person name="Wu L."/>
            <person name="Ma J."/>
        </authorList>
    </citation>
    <scope>NUCLEOTIDE SEQUENCE [LARGE SCALE GENOMIC DNA]</scope>
    <source>
        <strain evidence="2">JCM 17923</strain>
    </source>
</reference>
<dbReference type="InterPro" id="IPR029052">
    <property type="entry name" value="Metallo-depent_PP-like"/>
</dbReference>
<evidence type="ECO:0000313" key="2">
    <source>
        <dbReference type="Proteomes" id="UP001501153"/>
    </source>
</evidence>
<proteinExistence type="predicted"/>
<dbReference type="SUPFAM" id="SSF56300">
    <property type="entry name" value="Metallo-dependent phosphatases"/>
    <property type="match status" value="1"/>
</dbReference>
<dbReference type="Gene3D" id="3.60.21.10">
    <property type="match status" value="1"/>
</dbReference>
<dbReference type="RefSeq" id="WP_345238532.1">
    <property type="nucleotide sequence ID" value="NZ_BAABGZ010000082.1"/>
</dbReference>
<evidence type="ECO:0000313" key="1">
    <source>
        <dbReference type="EMBL" id="GAA4371036.1"/>
    </source>
</evidence>
<name>A0ABP8ISS2_9BACT</name>
<sequence>MMNKLFGFAYSWHRSGTLRGLQPLILLRPHAAWLTALLLMACPTPRVGAQPIVAVPPPPVVFAIGGTGLAPPGQATAVLAPLLAQARAAGPRSVLLVLGDQLSTLGMPAEHERGRAAAEQALQPLLAAMRDFPGQVVCLPGEAEWHGGGARGWERVRALQAYLGAQLGRDNVLLPGGGCPGPVEIALDSTHTLVVLDTQWWLHAWDKPGEASDCETKDPAAVVVQLDDILARNQGKHLLVAGHHPLYSAGYSVAKAALPNPRNRLLRKSLLAVLDRYPNLTYLGGHEPSLQYLEPRPGLHYVVSGAAATGGGRRPRQYATFAARMPGFARLDYRPADSVRLTLHAATGQVLFRREWAEPTAVGQLPAPSTPISPDSTALVRAGKQYQAGKFKAWLMGQNYRAEWAQPVRVPVLNLGTAHGGLTPLKRGGGLQTKSLRLRGGDGREYVLRSVGKDVDKAVPWFLRQTLAADVVQDQISASHPYAALTVPLLAEAAAVPHTQPRIVLVPDDPRLGPYRRAFAGTLAVFEARDPAPPRSYGGQPQAKAYSTLDVVQQVQGNPQHRVDQRQVLRARLLDMVLADWDRHDDQWRWLAYPRPGGGRLFRAAPRDRDQAYFVNQGLIPRQASAEALLPKFQGFDYDFRNVNSFNFNGRYFDRSFLTGLSEADWLAIADSVQASLTDAVLEQALHQLPDTVFRLSGPTILAKLRAHRDQLPRWAGQYYRFLAREVDVVGTKRAEVFEVERQDDSHTLVKVWARQKKSQPDELLYQRTFRTGETKEIRLFGLGGNDLFRLRGQVGRGPAVRLIGGEGADSVQDASRVRFGPRKTLVYDEPQGIAIASGPETRNLTSPAADVNTYDRQAFQYNYTGLLYPLAFNSDDGLFIGLGMLWRRPGFRKQPWATTQRLTGNVALATGAFNFTYAGHFTRLLGPYDLQVAAEAQAPNYVRNFFGLGNETDFDQERGISYYRARFRNFEVSARLQRRLGTRWSLAAGPVYQAVNVENTPGRFLAGQRDERLRPEALFSIKQYGGGTLGLSYNQRSGPLLLPQGLAWQSQLLVLGATASTARPLTQLTTELALYRSLLFPVQLTLATRFGGTATLSRDYEFFQAATLDGLSTLRGYRRTRFAGRHSAYNNTELRLQAGTFRSYLFTGRYGVLAFHDVGRVWVSGESSSTWHRGYGGGVWLAPFQQLVIAAMYGASREGSLPLVRLGFFF</sequence>
<comment type="caution">
    <text evidence="1">The sequence shown here is derived from an EMBL/GenBank/DDBJ whole genome shotgun (WGS) entry which is preliminary data.</text>
</comment>
<dbReference type="EMBL" id="BAABGZ010000082">
    <property type="protein sequence ID" value="GAA4371036.1"/>
    <property type="molecule type" value="Genomic_DNA"/>
</dbReference>
<keyword evidence="2" id="KW-1185">Reference proteome</keyword>
<dbReference type="Proteomes" id="UP001501153">
    <property type="component" value="Unassembled WGS sequence"/>
</dbReference>
<organism evidence="1 2">
    <name type="scientific">Hymenobacter saemangeumensis</name>
    <dbReference type="NCBI Taxonomy" id="1084522"/>
    <lineage>
        <taxon>Bacteria</taxon>
        <taxon>Pseudomonadati</taxon>
        <taxon>Bacteroidota</taxon>
        <taxon>Cytophagia</taxon>
        <taxon>Cytophagales</taxon>
        <taxon>Hymenobacteraceae</taxon>
        <taxon>Hymenobacter</taxon>
    </lineage>
</organism>
<protein>
    <submittedName>
        <fullName evidence="1">Metallophosphoesterase</fullName>
    </submittedName>
</protein>
<accession>A0ABP8ISS2</accession>
<gene>
    <name evidence="1" type="ORF">GCM10023185_46130</name>
</gene>